<feature type="signal peptide" evidence="1">
    <location>
        <begin position="1"/>
        <end position="19"/>
    </location>
</feature>
<evidence type="ECO:0000256" key="1">
    <source>
        <dbReference type="SAM" id="SignalP"/>
    </source>
</evidence>
<keyword evidence="1" id="KW-0732">Signal</keyword>
<dbReference type="Gene3D" id="2.60.40.1180">
    <property type="entry name" value="Golgi alpha-mannosidase II"/>
    <property type="match status" value="1"/>
</dbReference>
<protein>
    <recommendedName>
        <fullName evidence="2">Beta-glucuronidase C-terminal domain-containing protein</fullName>
    </recommendedName>
</protein>
<dbReference type="Pfam" id="PF16862">
    <property type="entry name" value="Glyco_hydro_79C"/>
    <property type="match status" value="1"/>
</dbReference>
<accession>A0A5N5WN03</accession>
<proteinExistence type="predicted"/>
<dbReference type="InterPro" id="IPR052974">
    <property type="entry name" value="GH79_Enzymes"/>
</dbReference>
<dbReference type="EMBL" id="ML732379">
    <property type="protein sequence ID" value="KAB8068674.1"/>
    <property type="molecule type" value="Genomic_DNA"/>
</dbReference>
<sequence length="476" mass="50039">MTRFLVPAYFLGFVASTSGLTFHVPTTPPSNASGQLTEAPVGLSLEFFTFPAYMNDVAATKACLQNLKDLSGTWPPLRIGGTTQDRATYDASSNSAVTYSVSNPADAPSSLTFGPAFMSLAAEYGGKVTVGLNRRLNDLSNTVDAAILATKTIDNLYAIELGNEPNFFSSSDPIAKGASWGASADYASQVAWQDAVCTNLSASGIISAGIYFGTSPMSIAGLTAVEGNANTYVKDYCSHNYPQSPNTADLAGLMGHSQIATQIKPFASEVSAAAAQGKSHIFGETESATQGGGGISPTFGAGLWILDYVMQTLLMGTKALYFHQGTIGNCPYCWWGRYNMGSPYYGAYFATMALANADQIAPLDDQTTSYAAYAIYKDGAPVKVLLYNSDYYTSGTRPSQTFTLGGLSSSSVTAKRLTAPYSTSRVDRGQDPTVAGQKFGNGTCTIQGTEVIETGTVSSGQVTFTLAASEALLVYL</sequence>
<feature type="chain" id="PRO_5024964881" description="Beta-glucuronidase C-terminal domain-containing protein" evidence="1">
    <location>
        <begin position="20"/>
        <end position="476"/>
    </location>
</feature>
<dbReference type="PANTHER" id="PTHR36183:SF2">
    <property type="entry name" value="BETA-GLUCURONIDASE C-TERMINAL DOMAIN-CONTAINING PROTEIN"/>
    <property type="match status" value="1"/>
</dbReference>
<organism evidence="3 4">
    <name type="scientific">Aspergillus leporis</name>
    <dbReference type="NCBI Taxonomy" id="41062"/>
    <lineage>
        <taxon>Eukaryota</taxon>
        <taxon>Fungi</taxon>
        <taxon>Dikarya</taxon>
        <taxon>Ascomycota</taxon>
        <taxon>Pezizomycotina</taxon>
        <taxon>Eurotiomycetes</taxon>
        <taxon>Eurotiomycetidae</taxon>
        <taxon>Eurotiales</taxon>
        <taxon>Aspergillaceae</taxon>
        <taxon>Aspergillus</taxon>
        <taxon>Aspergillus subgen. Circumdati</taxon>
    </lineage>
</organism>
<dbReference type="AlphaFoldDB" id="A0A5N5WN03"/>
<keyword evidence="4" id="KW-1185">Reference proteome</keyword>
<evidence type="ECO:0000313" key="4">
    <source>
        <dbReference type="Proteomes" id="UP000326565"/>
    </source>
</evidence>
<dbReference type="PANTHER" id="PTHR36183">
    <property type="entry name" value="BETA-GLUCURONIDASE"/>
    <property type="match status" value="1"/>
</dbReference>
<feature type="domain" description="Beta-glucuronidase C-terminal" evidence="2">
    <location>
        <begin position="372"/>
        <end position="473"/>
    </location>
</feature>
<dbReference type="InterPro" id="IPR017853">
    <property type="entry name" value="GH"/>
</dbReference>
<dbReference type="Proteomes" id="UP000326565">
    <property type="component" value="Unassembled WGS sequence"/>
</dbReference>
<dbReference type="Gene3D" id="3.20.20.80">
    <property type="entry name" value="Glycosidases"/>
    <property type="match status" value="1"/>
</dbReference>
<gene>
    <name evidence="3" type="ORF">BDV29DRAFT_199239</name>
</gene>
<dbReference type="SUPFAM" id="SSF51445">
    <property type="entry name" value="(Trans)glycosidases"/>
    <property type="match status" value="1"/>
</dbReference>
<dbReference type="InterPro" id="IPR031728">
    <property type="entry name" value="GlcAase_C"/>
</dbReference>
<evidence type="ECO:0000259" key="2">
    <source>
        <dbReference type="Pfam" id="PF16862"/>
    </source>
</evidence>
<name>A0A5N5WN03_9EURO</name>
<dbReference type="OrthoDB" id="2796951at2759"/>
<dbReference type="InterPro" id="IPR013780">
    <property type="entry name" value="Glyco_hydro_b"/>
</dbReference>
<evidence type="ECO:0000313" key="3">
    <source>
        <dbReference type="EMBL" id="KAB8068674.1"/>
    </source>
</evidence>
<reference evidence="3 4" key="1">
    <citation type="submission" date="2019-04" db="EMBL/GenBank/DDBJ databases">
        <title>Friends and foes A comparative genomics study of 23 Aspergillus species from section Flavi.</title>
        <authorList>
            <consortium name="DOE Joint Genome Institute"/>
            <person name="Kjaerbolling I."/>
            <person name="Vesth T."/>
            <person name="Frisvad J.C."/>
            <person name="Nybo J.L."/>
            <person name="Theobald S."/>
            <person name="Kildgaard S."/>
            <person name="Isbrandt T."/>
            <person name="Kuo A."/>
            <person name="Sato A."/>
            <person name="Lyhne E.K."/>
            <person name="Kogle M.E."/>
            <person name="Wiebenga A."/>
            <person name="Kun R.S."/>
            <person name="Lubbers R.J."/>
            <person name="Makela M.R."/>
            <person name="Barry K."/>
            <person name="Chovatia M."/>
            <person name="Clum A."/>
            <person name="Daum C."/>
            <person name="Haridas S."/>
            <person name="He G."/>
            <person name="LaButti K."/>
            <person name="Lipzen A."/>
            <person name="Mondo S."/>
            <person name="Riley R."/>
            <person name="Salamov A."/>
            <person name="Simmons B.A."/>
            <person name="Magnuson J.K."/>
            <person name="Henrissat B."/>
            <person name="Mortensen U.H."/>
            <person name="Larsen T.O."/>
            <person name="Devries R.P."/>
            <person name="Grigoriev I.V."/>
            <person name="Machida M."/>
            <person name="Baker S.E."/>
            <person name="Andersen M.R."/>
        </authorList>
    </citation>
    <scope>NUCLEOTIDE SEQUENCE [LARGE SCALE GENOMIC DNA]</scope>
    <source>
        <strain evidence="3 4">CBS 151.66</strain>
    </source>
</reference>